<dbReference type="PROSITE" id="PS50932">
    <property type="entry name" value="HTH_LACI_2"/>
    <property type="match status" value="1"/>
</dbReference>
<dbReference type="CDD" id="cd06267">
    <property type="entry name" value="PBP1_LacI_sugar_binding-like"/>
    <property type="match status" value="1"/>
</dbReference>
<dbReference type="InterPro" id="IPR010982">
    <property type="entry name" value="Lambda_DNA-bd_dom_sf"/>
</dbReference>
<dbReference type="PANTHER" id="PTHR30146:SF109">
    <property type="entry name" value="HTH-TYPE TRANSCRIPTIONAL REGULATOR GALS"/>
    <property type="match status" value="1"/>
</dbReference>
<dbReference type="Pfam" id="PF00356">
    <property type="entry name" value="LacI"/>
    <property type="match status" value="1"/>
</dbReference>
<evidence type="ECO:0000256" key="1">
    <source>
        <dbReference type="ARBA" id="ARBA00023015"/>
    </source>
</evidence>
<gene>
    <name evidence="5" type="ORF">G1H11_21065</name>
</gene>
<dbReference type="PANTHER" id="PTHR30146">
    <property type="entry name" value="LACI-RELATED TRANSCRIPTIONAL REPRESSOR"/>
    <property type="match status" value="1"/>
</dbReference>
<organism evidence="5 6">
    <name type="scientific">Phytoactinopolyspora alkaliphila</name>
    <dbReference type="NCBI Taxonomy" id="1783498"/>
    <lineage>
        <taxon>Bacteria</taxon>
        <taxon>Bacillati</taxon>
        <taxon>Actinomycetota</taxon>
        <taxon>Actinomycetes</taxon>
        <taxon>Jiangellales</taxon>
        <taxon>Jiangellaceae</taxon>
        <taxon>Phytoactinopolyspora</taxon>
    </lineage>
</organism>
<dbReference type="SMART" id="SM00354">
    <property type="entry name" value="HTH_LACI"/>
    <property type="match status" value="1"/>
</dbReference>
<dbReference type="GO" id="GO:0003700">
    <property type="term" value="F:DNA-binding transcription factor activity"/>
    <property type="evidence" value="ECO:0007669"/>
    <property type="project" value="TreeGrafter"/>
</dbReference>
<dbReference type="InterPro" id="IPR028082">
    <property type="entry name" value="Peripla_BP_I"/>
</dbReference>
<comment type="caution">
    <text evidence="5">The sequence shown here is derived from an EMBL/GenBank/DDBJ whole genome shotgun (WGS) entry which is preliminary data.</text>
</comment>
<dbReference type="Proteomes" id="UP000469185">
    <property type="component" value="Unassembled WGS sequence"/>
</dbReference>
<dbReference type="AlphaFoldDB" id="A0A6N9YS44"/>
<keyword evidence="3" id="KW-0804">Transcription</keyword>
<dbReference type="RefSeq" id="WP_163820590.1">
    <property type="nucleotide sequence ID" value="NZ_JAAGOB010000014.1"/>
</dbReference>
<keyword evidence="1" id="KW-0805">Transcription regulation</keyword>
<keyword evidence="2" id="KW-0238">DNA-binding</keyword>
<evidence type="ECO:0000256" key="2">
    <source>
        <dbReference type="ARBA" id="ARBA00023125"/>
    </source>
</evidence>
<name>A0A6N9YS44_9ACTN</name>
<dbReference type="InterPro" id="IPR046335">
    <property type="entry name" value="LacI/GalR-like_sensor"/>
</dbReference>
<dbReference type="InterPro" id="IPR000843">
    <property type="entry name" value="HTH_LacI"/>
</dbReference>
<keyword evidence="6" id="KW-1185">Reference proteome</keyword>
<evidence type="ECO:0000256" key="3">
    <source>
        <dbReference type="ARBA" id="ARBA00023163"/>
    </source>
</evidence>
<protein>
    <submittedName>
        <fullName evidence="5">LacI family transcriptional regulator</fullName>
    </submittedName>
</protein>
<dbReference type="GO" id="GO:0000976">
    <property type="term" value="F:transcription cis-regulatory region binding"/>
    <property type="evidence" value="ECO:0007669"/>
    <property type="project" value="TreeGrafter"/>
</dbReference>
<feature type="domain" description="HTH lacI-type" evidence="4">
    <location>
        <begin position="10"/>
        <end position="64"/>
    </location>
</feature>
<dbReference type="Gene3D" id="1.10.260.40">
    <property type="entry name" value="lambda repressor-like DNA-binding domains"/>
    <property type="match status" value="1"/>
</dbReference>
<dbReference type="SUPFAM" id="SSF47413">
    <property type="entry name" value="lambda repressor-like DNA-binding domains"/>
    <property type="match status" value="1"/>
</dbReference>
<dbReference type="SUPFAM" id="SSF53822">
    <property type="entry name" value="Periplasmic binding protein-like I"/>
    <property type="match status" value="1"/>
</dbReference>
<proteinExistence type="predicted"/>
<evidence type="ECO:0000313" key="5">
    <source>
        <dbReference type="EMBL" id="NED97794.1"/>
    </source>
</evidence>
<evidence type="ECO:0000259" key="4">
    <source>
        <dbReference type="PROSITE" id="PS50932"/>
    </source>
</evidence>
<dbReference type="EMBL" id="JAAGOB010000014">
    <property type="protein sequence ID" value="NED97794.1"/>
    <property type="molecule type" value="Genomic_DNA"/>
</dbReference>
<reference evidence="5 6" key="1">
    <citation type="submission" date="2020-02" db="EMBL/GenBank/DDBJ databases">
        <authorList>
            <person name="Li X.-J."/>
            <person name="Feng X.-M."/>
        </authorList>
    </citation>
    <scope>NUCLEOTIDE SEQUENCE [LARGE SCALE GENOMIC DNA]</scope>
    <source>
        <strain evidence="5 6">CGMCC 4.7225</strain>
    </source>
</reference>
<dbReference type="Pfam" id="PF13377">
    <property type="entry name" value="Peripla_BP_3"/>
    <property type="match status" value="1"/>
</dbReference>
<evidence type="ECO:0000313" key="6">
    <source>
        <dbReference type="Proteomes" id="UP000469185"/>
    </source>
</evidence>
<accession>A0A6N9YS44</accession>
<dbReference type="Gene3D" id="3.40.50.2300">
    <property type="match status" value="2"/>
</dbReference>
<dbReference type="CDD" id="cd01392">
    <property type="entry name" value="HTH_LacI"/>
    <property type="match status" value="1"/>
</dbReference>
<sequence length="339" mass="36142">MAGSRNRQRATINDVARRAGVSKSLVSLVLQGSPRVGDASRKAIHEAMAALDYQPNRLARGLVARRSGIVGVIVSDLHNPFVADVLDAVLEHMDKAGRQVLLGTGRRRGEQEEQLLDSLIAVPVDGVLLLSPQTAAGRLEHLRRRLPLVVTGRSDVAESAIDTVIADNVAGATLAVEHLTALGHRRIAHITGGDGPASPEREHGFRQAMATAGLRRKMKIVRGDFTDEGGYQAMHRILAKPEHPTAVFAANDYSALGALNAIEETGRRVPGDISLIGYDNSSAAASRHVSLSSIDQPHTDMGEQAARILNERIDGAEGAPRHIVLTPTLIGRNTTAPPP</sequence>